<proteinExistence type="inferred from homology"/>
<evidence type="ECO:0000256" key="1">
    <source>
        <dbReference type="ARBA" id="ARBA00006018"/>
    </source>
</evidence>
<gene>
    <name evidence="2" type="primary">hypC</name>
    <name evidence="2" type="ORF">WNY58_03820</name>
</gene>
<accession>A0ABU9TQ38</accession>
<sequence>MCLGRPMLVQHCEGTRAQCVCDESIESIDLSLIGPQEKGTWVLVFLGVAREVLTAERASQVRNALMAVDAVMRGDKANLDLLFSDLIEHEPTLPPHLQNNN</sequence>
<protein>
    <submittedName>
        <fullName evidence="2">HypC/HybG/HupF family hydrogenase formation chaperone</fullName>
    </submittedName>
</protein>
<evidence type="ECO:0000313" key="3">
    <source>
        <dbReference type="Proteomes" id="UP001449225"/>
    </source>
</evidence>
<dbReference type="PRINTS" id="PR00445">
    <property type="entry name" value="HUPFHYPC"/>
</dbReference>
<dbReference type="NCBIfam" id="TIGR00074">
    <property type="entry name" value="hypC_hupF"/>
    <property type="match status" value="1"/>
</dbReference>
<reference evidence="2 3" key="1">
    <citation type="submission" date="2024-03" db="EMBL/GenBank/DDBJ databases">
        <title>Community enrichment and isolation of bacterial strains for fucoidan degradation.</title>
        <authorList>
            <person name="Sichert A."/>
        </authorList>
    </citation>
    <scope>NUCLEOTIDE SEQUENCE [LARGE SCALE GENOMIC DNA]</scope>
    <source>
        <strain evidence="2 3">AS76</strain>
    </source>
</reference>
<dbReference type="InterPro" id="IPR001109">
    <property type="entry name" value="Hydrogenase_HupF/HypC"/>
</dbReference>
<keyword evidence="3" id="KW-1185">Reference proteome</keyword>
<comment type="similarity">
    <text evidence="1">Belongs to the HupF/HypC family.</text>
</comment>
<dbReference type="RefSeq" id="WP_067981817.1">
    <property type="nucleotide sequence ID" value="NZ_CAXBCE010000007.1"/>
</dbReference>
<dbReference type="SUPFAM" id="SSF159127">
    <property type="entry name" value="HupF/HypC-like"/>
    <property type="match status" value="1"/>
</dbReference>
<dbReference type="EMBL" id="JBBMRA010000002">
    <property type="protein sequence ID" value="MEM5535516.1"/>
    <property type="molecule type" value="Genomic_DNA"/>
</dbReference>
<dbReference type="Proteomes" id="UP001449225">
    <property type="component" value="Unassembled WGS sequence"/>
</dbReference>
<name>A0ABU9TQ38_9GAMM</name>
<dbReference type="Gene3D" id="2.30.30.140">
    <property type="match status" value="1"/>
</dbReference>
<comment type="caution">
    <text evidence="2">The sequence shown here is derived from an EMBL/GenBank/DDBJ whole genome shotgun (WGS) entry which is preliminary data.</text>
</comment>
<evidence type="ECO:0000313" key="2">
    <source>
        <dbReference type="EMBL" id="MEM5535516.1"/>
    </source>
</evidence>
<dbReference type="Pfam" id="PF01455">
    <property type="entry name" value="HupF_HypC"/>
    <property type="match status" value="1"/>
</dbReference>
<organism evidence="2 3">
    <name type="scientific">Neptuniibacter pectenicola</name>
    <dbReference type="NCBI Taxonomy" id="1806669"/>
    <lineage>
        <taxon>Bacteria</taxon>
        <taxon>Pseudomonadati</taxon>
        <taxon>Pseudomonadota</taxon>
        <taxon>Gammaproteobacteria</taxon>
        <taxon>Oceanospirillales</taxon>
        <taxon>Oceanospirillaceae</taxon>
        <taxon>Neptuniibacter</taxon>
    </lineage>
</organism>